<sequence>MHDRRFSFEENSKPILRLLSQKTSSPSSTSQTATPDATSRSLRHHQKRRQRPPSQSPKTPPKRPSRQTSTVTPRDAFSPPLTRSIALNVVHKSPSLSRPNPLRITRDSPPLSFALANGEIPFFFDFGEATAIFSFLAWQ</sequence>
<keyword evidence="3" id="KW-1185">Reference proteome</keyword>
<name>A0AAQ3MGD1_VIGMU</name>
<accession>A0AAQ3MGD1</accession>
<feature type="compositionally biased region" description="Low complexity" evidence="1">
    <location>
        <begin position="20"/>
        <end position="39"/>
    </location>
</feature>
<dbReference type="AlphaFoldDB" id="A0AAQ3MGD1"/>
<reference evidence="2 3" key="1">
    <citation type="journal article" date="2023" name="Life. Sci Alliance">
        <title>Evolutionary insights into 3D genome organization and epigenetic landscape of Vigna mungo.</title>
        <authorList>
            <person name="Junaid A."/>
            <person name="Singh B."/>
            <person name="Bhatia S."/>
        </authorList>
    </citation>
    <scope>NUCLEOTIDE SEQUENCE [LARGE SCALE GENOMIC DNA]</scope>
    <source>
        <strain evidence="2">Urdbean</strain>
    </source>
</reference>
<evidence type="ECO:0000313" key="3">
    <source>
        <dbReference type="Proteomes" id="UP001374535"/>
    </source>
</evidence>
<evidence type="ECO:0000313" key="2">
    <source>
        <dbReference type="EMBL" id="WVY90426.1"/>
    </source>
</evidence>
<feature type="compositionally biased region" description="Basic and acidic residues" evidence="1">
    <location>
        <begin position="1"/>
        <end position="12"/>
    </location>
</feature>
<protein>
    <submittedName>
        <fullName evidence="2">Uncharacterized protein</fullName>
    </submittedName>
</protein>
<dbReference type="EMBL" id="CP144690">
    <property type="protein sequence ID" value="WVY90426.1"/>
    <property type="molecule type" value="Genomic_DNA"/>
</dbReference>
<evidence type="ECO:0000256" key="1">
    <source>
        <dbReference type="SAM" id="MobiDB-lite"/>
    </source>
</evidence>
<feature type="region of interest" description="Disordered" evidence="1">
    <location>
        <begin position="1"/>
        <end position="84"/>
    </location>
</feature>
<feature type="compositionally biased region" description="Basic residues" evidence="1">
    <location>
        <begin position="41"/>
        <end position="51"/>
    </location>
</feature>
<organism evidence="2 3">
    <name type="scientific">Vigna mungo</name>
    <name type="common">Black gram</name>
    <name type="synonym">Phaseolus mungo</name>
    <dbReference type="NCBI Taxonomy" id="3915"/>
    <lineage>
        <taxon>Eukaryota</taxon>
        <taxon>Viridiplantae</taxon>
        <taxon>Streptophyta</taxon>
        <taxon>Embryophyta</taxon>
        <taxon>Tracheophyta</taxon>
        <taxon>Spermatophyta</taxon>
        <taxon>Magnoliopsida</taxon>
        <taxon>eudicotyledons</taxon>
        <taxon>Gunneridae</taxon>
        <taxon>Pentapetalae</taxon>
        <taxon>rosids</taxon>
        <taxon>fabids</taxon>
        <taxon>Fabales</taxon>
        <taxon>Fabaceae</taxon>
        <taxon>Papilionoideae</taxon>
        <taxon>50 kb inversion clade</taxon>
        <taxon>NPAAA clade</taxon>
        <taxon>indigoferoid/millettioid clade</taxon>
        <taxon>Phaseoleae</taxon>
        <taxon>Vigna</taxon>
    </lineage>
</organism>
<gene>
    <name evidence="2" type="ORF">V8G54_035940</name>
</gene>
<proteinExistence type="predicted"/>
<dbReference type="Proteomes" id="UP001374535">
    <property type="component" value="Chromosome 11"/>
</dbReference>